<comment type="caution">
    <text evidence="2">The sequence shown here is derived from an EMBL/GenBank/DDBJ whole genome shotgun (WGS) entry which is preliminary data.</text>
</comment>
<keyword evidence="3" id="KW-1185">Reference proteome</keyword>
<protein>
    <submittedName>
        <fullName evidence="2">Uncharacterized protein</fullName>
    </submittedName>
</protein>
<feature type="compositionally biased region" description="Gly residues" evidence="1">
    <location>
        <begin position="292"/>
        <end position="301"/>
    </location>
</feature>
<dbReference type="EMBL" id="CAJNNV010022214">
    <property type="protein sequence ID" value="CAE8607935.1"/>
    <property type="molecule type" value="Genomic_DNA"/>
</dbReference>
<feature type="compositionally biased region" description="Acidic residues" evidence="1">
    <location>
        <begin position="70"/>
        <end position="81"/>
    </location>
</feature>
<feature type="region of interest" description="Disordered" evidence="1">
    <location>
        <begin position="289"/>
        <end position="317"/>
    </location>
</feature>
<dbReference type="Proteomes" id="UP000654075">
    <property type="component" value="Unassembled WGS sequence"/>
</dbReference>
<organism evidence="2 3">
    <name type="scientific">Polarella glacialis</name>
    <name type="common">Dinoflagellate</name>
    <dbReference type="NCBI Taxonomy" id="89957"/>
    <lineage>
        <taxon>Eukaryota</taxon>
        <taxon>Sar</taxon>
        <taxon>Alveolata</taxon>
        <taxon>Dinophyceae</taxon>
        <taxon>Suessiales</taxon>
        <taxon>Suessiaceae</taxon>
        <taxon>Polarella</taxon>
    </lineage>
</organism>
<name>A0A813F426_POLGL</name>
<feature type="non-terminal residue" evidence="2">
    <location>
        <position position="1"/>
    </location>
</feature>
<proteinExistence type="predicted"/>
<reference evidence="2" key="1">
    <citation type="submission" date="2021-02" db="EMBL/GenBank/DDBJ databases">
        <authorList>
            <person name="Dougan E. K."/>
            <person name="Rhodes N."/>
            <person name="Thang M."/>
            <person name="Chan C."/>
        </authorList>
    </citation>
    <scope>NUCLEOTIDE SEQUENCE</scope>
</reference>
<dbReference type="AlphaFoldDB" id="A0A813F426"/>
<feature type="region of interest" description="Disordered" evidence="1">
    <location>
        <begin position="62"/>
        <end position="81"/>
    </location>
</feature>
<sequence>AEVTSAEEEIARQQLDEVKEHGPLAVFERLDEEVQRSYAEVSLMELAAFVCWHRHKVAAVRPRGSKRVEEDSDDEDLQEDWDMMDGGDKAEWVPEEPRASLAAENDLRWLPLLAEGRPPCVPGSPPVPPLGPLRCAASTANGTQTVSAAAAAEALQMSGPPASMAVARPVDTADAVAASSTAVVQPEMATTQDVAPTASAPRADIQATKSQAAGAHMLAQLFAGKQAEALPAEEDDADSSQEQAEALICSRRGRARLLANGKRKKLLPADPVRLAIASGLDEAEAEALLGPGASGKHGGSRGPTATKRRRTGKQPGEDLGFAAKRAKWCSSTFLMFDGGGHMRLRIDILRTRHESRSSEHLLAAQALAPGLSKLSMLRVQGMSSVSNLATQPT</sequence>
<evidence type="ECO:0000313" key="2">
    <source>
        <dbReference type="EMBL" id="CAE8607935.1"/>
    </source>
</evidence>
<accession>A0A813F426</accession>
<evidence type="ECO:0000313" key="3">
    <source>
        <dbReference type="Proteomes" id="UP000654075"/>
    </source>
</evidence>
<evidence type="ECO:0000256" key="1">
    <source>
        <dbReference type="SAM" id="MobiDB-lite"/>
    </source>
</evidence>
<gene>
    <name evidence="2" type="ORF">PGLA1383_LOCUS25837</name>
</gene>